<evidence type="ECO:0000256" key="8">
    <source>
        <dbReference type="SAM" id="SignalP"/>
    </source>
</evidence>
<dbReference type="SUPFAM" id="SSF50998">
    <property type="entry name" value="Quinoprotein alcohol dehydrogenase-like"/>
    <property type="match status" value="1"/>
</dbReference>
<dbReference type="AlphaFoldDB" id="A0A7C1VPT1"/>
<feature type="region of interest" description="Disordered" evidence="7">
    <location>
        <begin position="331"/>
        <end position="351"/>
    </location>
</feature>
<dbReference type="InterPro" id="IPR008707">
    <property type="entry name" value="B-propeller_PilY1"/>
</dbReference>
<dbReference type="PROSITE" id="PS00018">
    <property type="entry name" value="EF_HAND_1"/>
    <property type="match status" value="1"/>
</dbReference>
<evidence type="ECO:0000313" key="10">
    <source>
        <dbReference type="EMBL" id="HEC74646.1"/>
    </source>
</evidence>
<feature type="region of interest" description="Disordered" evidence="7">
    <location>
        <begin position="368"/>
        <end position="404"/>
    </location>
</feature>
<comment type="subcellular location">
    <subcellularLocation>
        <location evidence="1">Fimbrium</location>
    </subcellularLocation>
</comment>
<proteinExistence type="inferred from homology"/>
<feature type="signal peptide" evidence="8">
    <location>
        <begin position="1"/>
        <end position="22"/>
    </location>
</feature>
<feature type="compositionally biased region" description="Polar residues" evidence="7">
    <location>
        <begin position="368"/>
        <end position="388"/>
    </location>
</feature>
<keyword evidence="5" id="KW-0106">Calcium</keyword>
<dbReference type="EMBL" id="DRHY01000211">
    <property type="protein sequence ID" value="HEC74646.1"/>
    <property type="molecule type" value="Genomic_DNA"/>
</dbReference>
<protein>
    <submittedName>
        <fullName evidence="10">Pilus assembly protein PilY</fullName>
    </submittedName>
</protein>
<feature type="region of interest" description="Disordered" evidence="7">
    <location>
        <begin position="862"/>
        <end position="885"/>
    </location>
</feature>
<accession>A0A7C1VPT1</accession>
<dbReference type="GO" id="GO:0009289">
    <property type="term" value="C:pilus"/>
    <property type="evidence" value="ECO:0007669"/>
    <property type="project" value="UniProtKB-SubCell"/>
</dbReference>
<evidence type="ECO:0000259" key="9">
    <source>
        <dbReference type="Pfam" id="PF05567"/>
    </source>
</evidence>
<keyword evidence="6" id="KW-0281">Fimbrium</keyword>
<comment type="similarity">
    <text evidence="2">Belongs to the PilY1 family.</text>
</comment>
<dbReference type="GO" id="GO:0046872">
    <property type="term" value="F:metal ion binding"/>
    <property type="evidence" value="ECO:0007669"/>
    <property type="project" value="UniProtKB-KW"/>
</dbReference>
<dbReference type="Proteomes" id="UP000886384">
    <property type="component" value="Unassembled WGS sequence"/>
</dbReference>
<feature type="chain" id="PRO_5028398883" evidence="8">
    <location>
        <begin position="23"/>
        <end position="1205"/>
    </location>
</feature>
<feature type="region of interest" description="Disordered" evidence="7">
    <location>
        <begin position="1176"/>
        <end position="1205"/>
    </location>
</feature>
<sequence length="1205" mass="131965">MNKYSLFTMLIVASIHSLSLHAATLNISNVPLYLGGAVEPNIIFTLDDSGSMQWEIMPDENLHYANYLLPMPNNIYGGSNYNNQVPNFEDDNVHNFFSRSSANNSVYYNPDITYVPWSKADGSSMGNANPAYALYNPDDPTRDGLPLTSKQTKFACWYEHPSSLNSAFGAPCNGNYEFWPITYFIYDGSGSRTDRNNYTKVEITSSTPSSKNYTYFDSTENITKTRTRNEEIQNFANWFQYYRSRILTARAGVGRAFANQSTNMRVGFAAINQGSRTVDGIGSNRALISGVRKFSGSNKEDFFDRLYGRVINNSGTPLRSAANSIGEYFERSDNRGPWGKTPGTDDSSSQLTCRQSYHILTTDGYWNGSSPSVGNSDNNNGSTISGPNNDDFRYQASAPYSDSSSNTLADVAMDYWKRDLRTDLANEVPTNAQDPAFWQHVVTFTVGLGVTGSLDPDADLPALTNGTKSWPDPTSSNPNKIDDLWHAAVNSRGQFFSAADPDEFASSLAGILDNISSRTSSSSSVAVNSGAITSDSKVYQAIFDSGTWTGKLLAYGFDSDGQLSNVLWDAGTKIPLPSQRVITTYDGSNGQPFLWANLTSAQKSMLDNDANILNYLRGVQTLEQGKGNGTYRARTSLLGDIINSSPILVTAPNNNYPDDWGTRGADDEAEDAFPYSTFRNNNKNRAGMIYVGSNDGMLHGFDAESGIEKFAYVPAAIYSNLTDLVDPDYSHRFYVDGSPTVTDAYFDSSWHSILLSGLGAGGQALFAIDVTNPSQLNNQSLAANQVLWEFTDKQDSDMGLTMNQASTIRLNNGEWAALFSGGYNNTLDNDNDGSANDSSTGNGVIYLVNIKTGQLIRKFDTQIGSSDDPLGEGRPNGLSSPTAIDENRDGTADIIYAGDLFGNVWSISINGSDKNEWDFTYQETENGPPAALFRSCFGSTCNQNNIQPITTRIQVVKHPTKDGFILLFGTGKYFEVGDNSSTGQVTQSFYGIWDPRTSDLNRFTRTNLEGRRLTDIQLAGQNYRTVSPYSSSENIVWGLDSSLDQKRGWYVDLLSQNNANTNNFGERQVSNSIVSDEKIIFTTLVPSDDECDFGGSSWLLEFDYLTGGQLEYQPLDINGDGKVDANDLRIDTDGDGEPDTDVPIVSGKGYTSIVSPPKISRRLPGEGASEIKIMSNAEDGSLVIEEEQASPDSSGRTSWIQLELQ</sequence>
<keyword evidence="3" id="KW-1029">Fimbrium biogenesis</keyword>
<dbReference type="Pfam" id="PF05567">
    <property type="entry name" value="T4P_PilY1"/>
    <property type="match status" value="1"/>
</dbReference>
<comment type="caution">
    <text evidence="10">The sequence shown here is derived from an EMBL/GenBank/DDBJ whole genome shotgun (WGS) entry which is preliminary data.</text>
</comment>
<keyword evidence="8" id="KW-0732">Signal</keyword>
<feature type="domain" description="PilY1 beta-propeller" evidence="9">
    <location>
        <begin position="638"/>
        <end position="1018"/>
    </location>
</feature>
<organism evidence="10">
    <name type="scientific">Methylophaga aminisulfidivorans</name>
    <dbReference type="NCBI Taxonomy" id="230105"/>
    <lineage>
        <taxon>Bacteria</taxon>
        <taxon>Pseudomonadati</taxon>
        <taxon>Pseudomonadota</taxon>
        <taxon>Gammaproteobacteria</taxon>
        <taxon>Thiotrichales</taxon>
        <taxon>Piscirickettsiaceae</taxon>
        <taxon>Methylophaga</taxon>
    </lineage>
</organism>
<name>A0A7C1VPT1_9GAMM</name>
<dbReference type="InterPro" id="IPR011047">
    <property type="entry name" value="Quinoprotein_ADH-like_sf"/>
</dbReference>
<evidence type="ECO:0000256" key="3">
    <source>
        <dbReference type="ARBA" id="ARBA00022558"/>
    </source>
</evidence>
<feature type="compositionally biased region" description="Polar residues" evidence="7">
    <location>
        <begin position="1190"/>
        <end position="1205"/>
    </location>
</feature>
<evidence type="ECO:0000256" key="6">
    <source>
        <dbReference type="ARBA" id="ARBA00023263"/>
    </source>
</evidence>
<gene>
    <name evidence="10" type="ORF">ENI26_09795</name>
</gene>
<evidence type="ECO:0000256" key="1">
    <source>
        <dbReference type="ARBA" id="ARBA00004561"/>
    </source>
</evidence>
<evidence type="ECO:0000256" key="7">
    <source>
        <dbReference type="SAM" id="MobiDB-lite"/>
    </source>
</evidence>
<evidence type="ECO:0000256" key="4">
    <source>
        <dbReference type="ARBA" id="ARBA00022723"/>
    </source>
</evidence>
<evidence type="ECO:0000256" key="5">
    <source>
        <dbReference type="ARBA" id="ARBA00022837"/>
    </source>
</evidence>
<keyword evidence="4" id="KW-0479">Metal-binding</keyword>
<evidence type="ECO:0000256" key="2">
    <source>
        <dbReference type="ARBA" id="ARBA00008387"/>
    </source>
</evidence>
<dbReference type="InterPro" id="IPR018247">
    <property type="entry name" value="EF_Hand_1_Ca_BS"/>
</dbReference>
<reference evidence="10" key="1">
    <citation type="journal article" date="2020" name="mSystems">
        <title>Genome- and Community-Level Interaction Insights into Carbon Utilization and Element Cycling Functions of Hydrothermarchaeota in Hydrothermal Sediment.</title>
        <authorList>
            <person name="Zhou Z."/>
            <person name="Liu Y."/>
            <person name="Xu W."/>
            <person name="Pan J."/>
            <person name="Luo Z.H."/>
            <person name="Li M."/>
        </authorList>
    </citation>
    <scope>NUCLEOTIDE SEQUENCE [LARGE SCALE GENOMIC DNA]</scope>
    <source>
        <strain evidence="10">HyVt-380</strain>
    </source>
</reference>